<evidence type="ECO:0000259" key="3">
    <source>
        <dbReference type="Pfam" id="PF12697"/>
    </source>
</evidence>
<reference evidence="4" key="1">
    <citation type="submission" date="2023-10" db="EMBL/GenBank/DDBJ databases">
        <authorList>
            <person name="Domelevo Entfellner J.-B."/>
        </authorList>
    </citation>
    <scope>NUCLEOTIDE SEQUENCE</scope>
</reference>
<feature type="transmembrane region" description="Helical" evidence="2">
    <location>
        <begin position="29"/>
        <end position="50"/>
    </location>
</feature>
<sequence length="428" mass="48173">MATGVNRKISAASARAHTRRAKKSNAPQLPSGILGTALAVLFIGFLAWAYKVIQPPPHKICGTPDGPPITAPRIKLRDGRHLAYKEYGVPKDAAMYKIIFVHGFDSCRHDAVLAEALSPDIVEEMGVYIVSFDRPGYGESDPDPNRTPKSIALDIEELADQLVLGSKFYVVGFSMGGQVIWNCLKYIPHRLAGAGLGAPAVNYWWPGLPENLTTEAYGQQKLQDQWALRVAHYAPWLTYWWNTQQWFPRASVIVGSLDILSHEDKELLPKLSRRKSYAVNIQPLVGHFLVEALHNDIIRYTVYGTPSGRTFTMFLLRQDKLLLWLIRPLNLAQIRQQGEYETIHRDLNIGFGNWEYSPLDLENPFPNNEASVHIWQGDDDLLVPVTLQRYIAQKLPWILYHELPGSGHLFPHADGMSDTIVKSLLLAK</sequence>
<keyword evidence="5" id="KW-1185">Reference proteome</keyword>
<keyword evidence="2" id="KW-0472">Membrane</keyword>
<dbReference type="InterPro" id="IPR000073">
    <property type="entry name" value="AB_hydrolase_1"/>
</dbReference>
<dbReference type="Gramene" id="rna-AYBTSS11_LOCUS22057">
    <property type="protein sequence ID" value="CAJ1969051.1"/>
    <property type="gene ID" value="gene-AYBTSS11_LOCUS22057"/>
</dbReference>
<dbReference type="AlphaFoldDB" id="A0AA86VR80"/>
<proteinExistence type="predicted"/>
<organism evidence="4 5">
    <name type="scientific">Sphenostylis stenocarpa</name>
    <dbReference type="NCBI Taxonomy" id="92480"/>
    <lineage>
        <taxon>Eukaryota</taxon>
        <taxon>Viridiplantae</taxon>
        <taxon>Streptophyta</taxon>
        <taxon>Embryophyta</taxon>
        <taxon>Tracheophyta</taxon>
        <taxon>Spermatophyta</taxon>
        <taxon>Magnoliopsida</taxon>
        <taxon>eudicotyledons</taxon>
        <taxon>Gunneridae</taxon>
        <taxon>Pentapetalae</taxon>
        <taxon>rosids</taxon>
        <taxon>fabids</taxon>
        <taxon>Fabales</taxon>
        <taxon>Fabaceae</taxon>
        <taxon>Papilionoideae</taxon>
        <taxon>50 kb inversion clade</taxon>
        <taxon>NPAAA clade</taxon>
        <taxon>indigoferoid/millettioid clade</taxon>
        <taxon>Phaseoleae</taxon>
        <taxon>Sphenostylis</taxon>
    </lineage>
</organism>
<dbReference type="Pfam" id="PF12697">
    <property type="entry name" value="Abhydrolase_6"/>
    <property type="match status" value="1"/>
</dbReference>
<accession>A0AA86VR80</accession>
<feature type="region of interest" description="Disordered" evidence="1">
    <location>
        <begin position="1"/>
        <end position="27"/>
    </location>
</feature>
<dbReference type="PANTHER" id="PTHR45763:SF51">
    <property type="entry name" value="ALPHA_BETA-HYDROLASES SUPERFAMILY PROTEIN"/>
    <property type="match status" value="1"/>
</dbReference>
<dbReference type="SUPFAM" id="SSF53474">
    <property type="entry name" value="alpha/beta-Hydrolases"/>
    <property type="match status" value="1"/>
</dbReference>
<evidence type="ECO:0000313" key="5">
    <source>
        <dbReference type="Proteomes" id="UP001189624"/>
    </source>
</evidence>
<evidence type="ECO:0000256" key="2">
    <source>
        <dbReference type="SAM" id="Phobius"/>
    </source>
</evidence>
<evidence type="ECO:0000256" key="1">
    <source>
        <dbReference type="SAM" id="MobiDB-lite"/>
    </source>
</evidence>
<keyword evidence="2" id="KW-0812">Transmembrane</keyword>
<feature type="domain" description="AB hydrolase-1" evidence="3">
    <location>
        <begin position="98"/>
        <end position="413"/>
    </location>
</feature>
<evidence type="ECO:0000313" key="4">
    <source>
        <dbReference type="EMBL" id="CAJ1969051.1"/>
    </source>
</evidence>
<gene>
    <name evidence="4" type="ORF">AYBTSS11_LOCUS22057</name>
</gene>
<dbReference type="FunFam" id="3.40.50.1820:FF:000270">
    <property type="entry name" value="Alpha/beta-Hydrolases superfamily protein"/>
    <property type="match status" value="1"/>
</dbReference>
<dbReference type="Proteomes" id="UP001189624">
    <property type="component" value="Chromosome 7"/>
</dbReference>
<protein>
    <recommendedName>
        <fullName evidence="3">AB hydrolase-1 domain-containing protein</fullName>
    </recommendedName>
</protein>
<name>A0AA86VR80_9FABA</name>
<dbReference type="Gene3D" id="3.40.50.1820">
    <property type="entry name" value="alpha/beta hydrolase"/>
    <property type="match status" value="1"/>
</dbReference>
<dbReference type="InterPro" id="IPR029058">
    <property type="entry name" value="AB_hydrolase_fold"/>
</dbReference>
<keyword evidence="2" id="KW-1133">Transmembrane helix</keyword>
<dbReference type="EMBL" id="OY731404">
    <property type="protein sequence ID" value="CAJ1969051.1"/>
    <property type="molecule type" value="Genomic_DNA"/>
</dbReference>
<dbReference type="PANTHER" id="PTHR45763">
    <property type="entry name" value="HYDROLASE, ALPHA/BETA FOLD FAMILY PROTEIN, EXPRESSED-RELATED"/>
    <property type="match status" value="1"/>
</dbReference>